<reference evidence="1 2" key="1">
    <citation type="journal article" date="2023" name="Life. Sci Alliance">
        <title>Evolutionary insights into 3D genome organization and epigenetic landscape of Vigna mungo.</title>
        <authorList>
            <person name="Junaid A."/>
            <person name="Singh B."/>
            <person name="Bhatia S."/>
        </authorList>
    </citation>
    <scope>NUCLEOTIDE SEQUENCE [LARGE SCALE GENOMIC DNA]</scope>
    <source>
        <strain evidence="1">Urdbean</strain>
    </source>
</reference>
<dbReference type="AlphaFoldDB" id="A0AAQ3NVI1"/>
<protein>
    <submittedName>
        <fullName evidence="1">Uncharacterized protein</fullName>
    </submittedName>
</protein>
<evidence type="ECO:0000313" key="1">
    <source>
        <dbReference type="EMBL" id="WVZ15233.1"/>
    </source>
</evidence>
<name>A0AAQ3NVI1_VIGMU</name>
<gene>
    <name evidence="1" type="ORF">V8G54_012799</name>
</gene>
<evidence type="ECO:0000313" key="2">
    <source>
        <dbReference type="Proteomes" id="UP001374535"/>
    </source>
</evidence>
<organism evidence="1 2">
    <name type="scientific">Vigna mungo</name>
    <name type="common">Black gram</name>
    <name type="synonym">Phaseolus mungo</name>
    <dbReference type="NCBI Taxonomy" id="3915"/>
    <lineage>
        <taxon>Eukaryota</taxon>
        <taxon>Viridiplantae</taxon>
        <taxon>Streptophyta</taxon>
        <taxon>Embryophyta</taxon>
        <taxon>Tracheophyta</taxon>
        <taxon>Spermatophyta</taxon>
        <taxon>Magnoliopsida</taxon>
        <taxon>eudicotyledons</taxon>
        <taxon>Gunneridae</taxon>
        <taxon>Pentapetalae</taxon>
        <taxon>rosids</taxon>
        <taxon>fabids</taxon>
        <taxon>Fabales</taxon>
        <taxon>Fabaceae</taxon>
        <taxon>Papilionoideae</taxon>
        <taxon>50 kb inversion clade</taxon>
        <taxon>NPAAA clade</taxon>
        <taxon>indigoferoid/millettioid clade</taxon>
        <taxon>Phaseoleae</taxon>
        <taxon>Vigna</taxon>
    </lineage>
</organism>
<sequence length="101" mass="12045">MQSNCNCFLLYTTYCNHHHLYSFLQAAQIAMQITLLQVFQLKHLVPLKQHQYDFFVFDCLLTFLVSSNPLHLDFSVKYKQHLKFPIKQQLKMPIKGKRNNN</sequence>
<proteinExistence type="predicted"/>
<keyword evidence="2" id="KW-1185">Reference proteome</keyword>
<accession>A0AAQ3NVI1</accession>
<dbReference type="Proteomes" id="UP001374535">
    <property type="component" value="Chromosome 4"/>
</dbReference>
<dbReference type="EMBL" id="CP144697">
    <property type="protein sequence ID" value="WVZ15233.1"/>
    <property type="molecule type" value="Genomic_DNA"/>
</dbReference>